<evidence type="ECO:0000313" key="6">
    <source>
        <dbReference type="EMBL" id="BBI30980.1"/>
    </source>
</evidence>
<sequence>MGVYFARLGFGIILTMWKKWVMALGHRVFPIEGGGNTSVVLKDIGDNWAKEAMKLTLIVFDDADNACLLSYLAQNVNRVVSVDALFQFTWGTESLEDTRTVAVHISNSRKKIEADSVMCR</sequence>
<dbReference type="AlphaFoldDB" id="A0A3T1CYR0"/>
<dbReference type="InterPro" id="IPR036388">
    <property type="entry name" value="WH-like_DNA-bd_sf"/>
</dbReference>
<evidence type="ECO:0000256" key="3">
    <source>
        <dbReference type="ARBA" id="ARBA00023163"/>
    </source>
</evidence>
<evidence type="ECO:0000313" key="7">
    <source>
        <dbReference type="Proteomes" id="UP000289856"/>
    </source>
</evidence>
<protein>
    <recommendedName>
        <fullName evidence="5">OmpR/PhoB-type domain-containing protein</fullName>
    </recommendedName>
</protein>
<name>A0A3T1CYR0_9BACL</name>
<reference evidence="6 7" key="1">
    <citation type="submission" date="2019-01" db="EMBL/GenBank/DDBJ databases">
        <title>Complete genome sequence of Cohnella hallensis HS21 isolated from Korean fir (Abies koreana) rhizospheric soil.</title>
        <authorList>
            <person name="Jiang L."/>
            <person name="Kang S.W."/>
            <person name="Kim S."/>
            <person name="Jung J."/>
            <person name="Kim C.Y."/>
            <person name="Kim D.H."/>
            <person name="Kim S.W."/>
            <person name="Lee J."/>
        </authorList>
    </citation>
    <scope>NUCLEOTIDE SEQUENCE [LARGE SCALE GENOMIC DNA]</scope>
    <source>
        <strain evidence="6 7">HS21</strain>
    </source>
</reference>
<dbReference type="Gene3D" id="1.10.10.10">
    <property type="entry name" value="Winged helix-like DNA-binding domain superfamily/Winged helix DNA-binding domain"/>
    <property type="match status" value="1"/>
</dbReference>
<evidence type="ECO:0000256" key="1">
    <source>
        <dbReference type="ARBA" id="ARBA00023015"/>
    </source>
</evidence>
<evidence type="ECO:0000259" key="5">
    <source>
        <dbReference type="PROSITE" id="PS51755"/>
    </source>
</evidence>
<dbReference type="Pfam" id="PF00486">
    <property type="entry name" value="Trans_reg_C"/>
    <property type="match status" value="1"/>
</dbReference>
<evidence type="ECO:0000256" key="2">
    <source>
        <dbReference type="ARBA" id="ARBA00023125"/>
    </source>
</evidence>
<keyword evidence="1" id="KW-0805">Transcription regulation</keyword>
<gene>
    <name evidence="6" type="ORF">KCTCHS21_03790</name>
</gene>
<keyword evidence="7" id="KW-1185">Reference proteome</keyword>
<dbReference type="SUPFAM" id="SSF46894">
    <property type="entry name" value="C-terminal effector domain of the bipartite response regulators"/>
    <property type="match status" value="1"/>
</dbReference>
<proteinExistence type="predicted"/>
<dbReference type="CDD" id="cd00383">
    <property type="entry name" value="trans_reg_C"/>
    <property type="match status" value="1"/>
</dbReference>
<dbReference type="EMBL" id="AP019400">
    <property type="protein sequence ID" value="BBI30980.1"/>
    <property type="molecule type" value="Genomic_DNA"/>
</dbReference>
<dbReference type="GO" id="GO:0000160">
    <property type="term" value="P:phosphorelay signal transduction system"/>
    <property type="evidence" value="ECO:0007669"/>
    <property type="project" value="InterPro"/>
</dbReference>
<keyword evidence="2 4" id="KW-0238">DNA-binding</keyword>
<dbReference type="PROSITE" id="PS51755">
    <property type="entry name" value="OMPR_PHOB"/>
    <property type="match status" value="1"/>
</dbReference>
<dbReference type="KEGG" id="cohn:KCTCHS21_03790"/>
<dbReference type="InterPro" id="IPR001867">
    <property type="entry name" value="OmpR/PhoB-type_DNA-bd"/>
</dbReference>
<keyword evidence="3" id="KW-0804">Transcription</keyword>
<feature type="domain" description="OmpR/PhoB-type" evidence="5">
    <location>
        <begin position="35"/>
        <end position="120"/>
    </location>
</feature>
<organism evidence="6 7">
    <name type="scientific">Cohnella abietis</name>
    <dbReference type="NCBI Taxonomy" id="2507935"/>
    <lineage>
        <taxon>Bacteria</taxon>
        <taxon>Bacillati</taxon>
        <taxon>Bacillota</taxon>
        <taxon>Bacilli</taxon>
        <taxon>Bacillales</taxon>
        <taxon>Paenibacillaceae</taxon>
        <taxon>Cohnella</taxon>
    </lineage>
</organism>
<feature type="DNA-binding region" description="OmpR/PhoB-type" evidence="4">
    <location>
        <begin position="35"/>
        <end position="120"/>
    </location>
</feature>
<evidence type="ECO:0000256" key="4">
    <source>
        <dbReference type="PROSITE-ProRule" id="PRU01091"/>
    </source>
</evidence>
<dbReference type="GO" id="GO:0003677">
    <property type="term" value="F:DNA binding"/>
    <property type="evidence" value="ECO:0007669"/>
    <property type="project" value="UniProtKB-UniRule"/>
</dbReference>
<dbReference type="InterPro" id="IPR016032">
    <property type="entry name" value="Sig_transdc_resp-reg_C-effctor"/>
</dbReference>
<dbReference type="Proteomes" id="UP000289856">
    <property type="component" value="Chromosome"/>
</dbReference>
<accession>A0A3T1CYR0</accession>
<dbReference type="GO" id="GO:0006355">
    <property type="term" value="P:regulation of DNA-templated transcription"/>
    <property type="evidence" value="ECO:0007669"/>
    <property type="project" value="InterPro"/>
</dbReference>